<protein>
    <submittedName>
        <fullName evidence="6">LacI family transcriptional regulator</fullName>
    </submittedName>
</protein>
<comment type="caution">
    <text evidence="6">The sequence shown here is derived from an EMBL/GenBank/DDBJ whole genome shotgun (WGS) entry which is preliminary data.</text>
</comment>
<keyword evidence="1" id="KW-0678">Repressor</keyword>
<evidence type="ECO:0000256" key="2">
    <source>
        <dbReference type="ARBA" id="ARBA00023015"/>
    </source>
</evidence>
<dbReference type="GO" id="GO:0003700">
    <property type="term" value="F:DNA-binding transcription factor activity"/>
    <property type="evidence" value="ECO:0007669"/>
    <property type="project" value="TreeGrafter"/>
</dbReference>
<evidence type="ECO:0000256" key="3">
    <source>
        <dbReference type="ARBA" id="ARBA00023125"/>
    </source>
</evidence>
<evidence type="ECO:0000313" key="6">
    <source>
        <dbReference type="EMBL" id="KPV48265.1"/>
    </source>
</evidence>
<dbReference type="Proteomes" id="UP000050509">
    <property type="component" value="Unassembled WGS sequence"/>
</dbReference>
<keyword evidence="2" id="KW-0805">Transcription regulation</keyword>
<dbReference type="SUPFAM" id="SSF53822">
    <property type="entry name" value="Periplasmic binding protein-like I"/>
    <property type="match status" value="1"/>
</dbReference>
<dbReference type="AlphaFoldDB" id="A0A0P9CYU8"/>
<sequence>GYVVAEPQDDGRAPAVGLLIERGSMPAILDIFYGEVIRGFQTEAQRLGYQVVLHMFDRTEERFDRMYSSLASDVHGFVIANDGDITPMMMAQAQSAQLPLVLIESYLQGQHLPCVIGDNFTAGYTVTRHLLAQGHRDIALLRGLEKYSSLVDRGRGFLAAMAEAQAPIVPEWMPLPTGTLFQRGYAQMRELLKLAHRPTAVVAISDKTAFGALEAIRETGLRIPDDMAVASIDDVAESAHTRPPLTSYHIARADMGVLAMQKLHRLITGEPELPVKSLGYG</sequence>
<feature type="non-terminal residue" evidence="6">
    <location>
        <position position="281"/>
    </location>
</feature>
<accession>A0A0P9CYU8</accession>
<evidence type="ECO:0000256" key="4">
    <source>
        <dbReference type="ARBA" id="ARBA00023163"/>
    </source>
</evidence>
<keyword evidence="4" id="KW-0804">Transcription</keyword>
<evidence type="ECO:0000256" key="1">
    <source>
        <dbReference type="ARBA" id="ARBA00022491"/>
    </source>
</evidence>
<dbReference type="PANTHER" id="PTHR30146:SF148">
    <property type="entry name" value="HTH-TYPE TRANSCRIPTIONAL REPRESSOR PURR-RELATED"/>
    <property type="match status" value="1"/>
</dbReference>
<dbReference type="EMBL" id="LJCR01002796">
    <property type="protein sequence ID" value="KPV48265.1"/>
    <property type="molecule type" value="Genomic_DNA"/>
</dbReference>
<organism evidence="6 7">
    <name type="scientific">Kouleothrix aurantiaca</name>
    <dbReference type="NCBI Taxonomy" id="186479"/>
    <lineage>
        <taxon>Bacteria</taxon>
        <taxon>Bacillati</taxon>
        <taxon>Chloroflexota</taxon>
        <taxon>Chloroflexia</taxon>
        <taxon>Chloroflexales</taxon>
        <taxon>Roseiflexineae</taxon>
        <taxon>Roseiflexaceae</taxon>
        <taxon>Kouleothrix</taxon>
    </lineage>
</organism>
<dbReference type="GO" id="GO:0000976">
    <property type="term" value="F:transcription cis-regulatory region binding"/>
    <property type="evidence" value="ECO:0007669"/>
    <property type="project" value="TreeGrafter"/>
</dbReference>
<dbReference type="InterPro" id="IPR046335">
    <property type="entry name" value="LacI/GalR-like_sensor"/>
</dbReference>
<reference evidence="6 7" key="1">
    <citation type="submission" date="2015-09" db="EMBL/GenBank/DDBJ databases">
        <title>Draft genome sequence of Kouleothrix aurantiaca JCM 19913.</title>
        <authorList>
            <person name="Hemp J."/>
        </authorList>
    </citation>
    <scope>NUCLEOTIDE SEQUENCE [LARGE SCALE GENOMIC DNA]</scope>
    <source>
        <strain evidence="6 7">COM-B</strain>
    </source>
</reference>
<feature type="domain" description="Transcriptional regulator LacI/GalR-like sensor" evidence="5">
    <location>
        <begin position="128"/>
        <end position="272"/>
    </location>
</feature>
<feature type="non-terminal residue" evidence="6">
    <location>
        <position position="1"/>
    </location>
</feature>
<dbReference type="PANTHER" id="PTHR30146">
    <property type="entry name" value="LACI-RELATED TRANSCRIPTIONAL REPRESSOR"/>
    <property type="match status" value="1"/>
</dbReference>
<proteinExistence type="predicted"/>
<evidence type="ECO:0000259" key="5">
    <source>
        <dbReference type="Pfam" id="PF13377"/>
    </source>
</evidence>
<evidence type="ECO:0000313" key="7">
    <source>
        <dbReference type="Proteomes" id="UP000050509"/>
    </source>
</evidence>
<dbReference type="InterPro" id="IPR028082">
    <property type="entry name" value="Peripla_BP_I"/>
</dbReference>
<keyword evidence="7" id="KW-1185">Reference proteome</keyword>
<dbReference type="Gene3D" id="3.40.50.2300">
    <property type="match status" value="2"/>
</dbReference>
<name>A0A0P9CYU8_9CHLR</name>
<dbReference type="Pfam" id="PF13377">
    <property type="entry name" value="Peripla_BP_3"/>
    <property type="match status" value="1"/>
</dbReference>
<keyword evidence="3" id="KW-0238">DNA-binding</keyword>
<gene>
    <name evidence="6" type="ORF">SE17_39005</name>
</gene>